<dbReference type="Proteomes" id="UP000003178">
    <property type="component" value="Unassembled WGS sequence"/>
</dbReference>
<evidence type="ECO:0000256" key="5">
    <source>
        <dbReference type="ARBA" id="ARBA00022763"/>
    </source>
</evidence>
<dbReference type="HOGENOM" id="CLU_065532_0_0_9"/>
<keyword evidence="6" id="KW-0378">Hydrolase</keyword>
<evidence type="ECO:0000259" key="10">
    <source>
        <dbReference type="Pfam" id="PF03372"/>
    </source>
</evidence>
<dbReference type="RefSeq" id="WP_006439514.1">
    <property type="nucleotide sequence ID" value="NZ_DS995355.1"/>
</dbReference>
<keyword evidence="12" id="KW-1185">Reference proteome</keyword>
<keyword evidence="4" id="KW-0479">Metal-binding</keyword>
<evidence type="ECO:0000256" key="2">
    <source>
        <dbReference type="ARBA" id="ARBA00001946"/>
    </source>
</evidence>
<keyword evidence="5" id="KW-0227">DNA damage</keyword>
<name>B6FXI6_PEPHT</name>
<dbReference type="PANTHER" id="PTHR15822">
    <property type="entry name" value="TRAF AND TNF RECEPTOR-ASSOCIATED PROTEIN"/>
    <property type="match status" value="1"/>
</dbReference>
<comment type="caution">
    <text evidence="11">The sequence shown here is derived from an EMBL/GenBank/DDBJ whole genome shotgun (WGS) entry which is preliminary data.</text>
</comment>
<keyword evidence="11" id="KW-0255">Endonuclease</keyword>
<dbReference type="eggNOG" id="COG3568">
    <property type="taxonomic scope" value="Bacteria"/>
</dbReference>
<sequence>MRKSLKKIAKVIAAVLGTVVIILCAYLGWLTVCDYQPLYKENLMIAHDAGKEKVDLAKTHSITTYNIGFGAYSQDFDFFMDGGTESKAKDRETVMKNIKGSVNELNKIDPDFAFVQEIDIDSSRSRKTDQRVLVAHGLDDEYTNCFAFNYKVPYIIYPFNDMHGKVSAGQGTYSKYKFETAERISLPTDQSWLARLFGLDRCMIVNRVKTTNNKELVLINLHMSAYDKGGEFRQKQLNMLEEILEDEYKKGNYVIAGGDWNHVIPTTDINKFAKTEERPDWYDYIPENFSPKGYRFEVDENVPTNRTAGIPYDKDVNFTAIIDGFIVSDNINVVAKNGSDLQFKYSDHNPTTIEFKLN</sequence>
<dbReference type="SUPFAM" id="SSF56219">
    <property type="entry name" value="DNase I-like"/>
    <property type="match status" value="1"/>
</dbReference>
<dbReference type="EMBL" id="ABWP01000022">
    <property type="protein sequence ID" value="EEA85771.1"/>
    <property type="molecule type" value="Genomic_DNA"/>
</dbReference>
<dbReference type="Pfam" id="PF03372">
    <property type="entry name" value="Exo_endo_phos"/>
    <property type="match status" value="1"/>
</dbReference>
<dbReference type="InterPro" id="IPR005135">
    <property type="entry name" value="Endo/exonuclease/phosphatase"/>
</dbReference>
<protein>
    <submittedName>
        <fullName evidence="11">Endonuclease/exonuclease/phosphatase family protein</fullName>
    </submittedName>
</protein>
<dbReference type="Gene3D" id="3.60.10.10">
    <property type="entry name" value="Endonuclease/exonuclease/phosphatase"/>
    <property type="match status" value="1"/>
</dbReference>
<dbReference type="GO" id="GO:0046872">
    <property type="term" value="F:metal ion binding"/>
    <property type="evidence" value="ECO:0007669"/>
    <property type="project" value="UniProtKB-KW"/>
</dbReference>
<dbReference type="STRING" id="500633.CLOHIR_00585"/>
<keyword evidence="9" id="KW-0812">Transmembrane</keyword>
<gene>
    <name evidence="11" type="ORF">CLOHIR_00585</name>
</gene>
<keyword evidence="9" id="KW-0472">Membrane</keyword>
<dbReference type="PANTHER" id="PTHR15822:SF4">
    <property type="entry name" value="TYROSYL-DNA PHOSPHODIESTERASE 2"/>
    <property type="match status" value="1"/>
</dbReference>
<keyword evidence="3" id="KW-0540">Nuclease</keyword>
<accession>B6FXI6</accession>
<dbReference type="GO" id="GO:0006281">
    <property type="term" value="P:DNA repair"/>
    <property type="evidence" value="ECO:0007669"/>
    <property type="project" value="UniProtKB-KW"/>
</dbReference>
<keyword evidence="9" id="KW-1133">Transmembrane helix</keyword>
<comment type="cofactor">
    <cofactor evidence="1">
        <name>Mn(2+)</name>
        <dbReference type="ChEBI" id="CHEBI:29035"/>
    </cofactor>
</comment>
<keyword evidence="7" id="KW-0460">Magnesium</keyword>
<evidence type="ECO:0000256" key="9">
    <source>
        <dbReference type="SAM" id="Phobius"/>
    </source>
</evidence>
<keyword evidence="8" id="KW-0234">DNA repair</keyword>
<evidence type="ECO:0000256" key="4">
    <source>
        <dbReference type="ARBA" id="ARBA00022723"/>
    </source>
</evidence>
<dbReference type="OrthoDB" id="7616949at2"/>
<dbReference type="InterPro" id="IPR051547">
    <property type="entry name" value="TDP2-like"/>
</dbReference>
<evidence type="ECO:0000256" key="6">
    <source>
        <dbReference type="ARBA" id="ARBA00022801"/>
    </source>
</evidence>
<dbReference type="GO" id="GO:0004519">
    <property type="term" value="F:endonuclease activity"/>
    <property type="evidence" value="ECO:0007669"/>
    <property type="project" value="UniProtKB-KW"/>
</dbReference>
<proteinExistence type="predicted"/>
<reference evidence="11 12" key="2">
    <citation type="submission" date="2008-10" db="EMBL/GenBank/DDBJ databases">
        <title>Draft genome sequence of Clostridium hiranonis (DSM 13275).</title>
        <authorList>
            <person name="Sudarsanam P."/>
            <person name="Ley R."/>
            <person name="Guruge J."/>
            <person name="Turnbaugh P.J."/>
            <person name="Mahowald M."/>
            <person name="Liep D."/>
            <person name="Gordon J."/>
        </authorList>
    </citation>
    <scope>NUCLEOTIDE SEQUENCE [LARGE SCALE GENOMIC DNA]</scope>
    <source>
        <strain evidence="11 12">DSM 13275</strain>
    </source>
</reference>
<keyword evidence="11" id="KW-0269">Exonuclease</keyword>
<dbReference type="AlphaFoldDB" id="B6FXI6"/>
<dbReference type="GO" id="GO:0004527">
    <property type="term" value="F:exonuclease activity"/>
    <property type="evidence" value="ECO:0007669"/>
    <property type="project" value="UniProtKB-KW"/>
</dbReference>
<evidence type="ECO:0000256" key="8">
    <source>
        <dbReference type="ARBA" id="ARBA00023204"/>
    </source>
</evidence>
<dbReference type="InterPro" id="IPR036691">
    <property type="entry name" value="Endo/exonu/phosph_ase_sf"/>
</dbReference>
<evidence type="ECO:0000256" key="1">
    <source>
        <dbReference type="ARBA" id="ARBA00001936"/>
    </source>
</evidence>
<organism evidence="11 12">
    <name type="scientific">Peptacetobacter hiranonis (strain DSM 13275 / JCM 10541 / KCTC 15199 / TO-931)</name>
    <name type="common">Clostridium hiranonis</name>
    <dbReference type="NCBI Taxonomy" id="500633"/>
    <lineage>
        <taxon>Bacteria</taxon>
        <taxon>Bacillati</taxon>
        <taxon>Bacillota</taxon>
        <taxon>Clostridia</taxon>
        <taxon>Peptostreptococcales</taxon>
        <taxon>Peptostreptococcaceae</taxon>
        <taxon>Peptacetobacter</taxon>
    </lineage>
</organism>
<evidence type="ECO:0000313" key="11">
    <source>
        <dbReference type="EMBL" id="EEA85771.1"/>
    </source>
</evidence>
<feature type="transmembrane region" description="Helical" evidence="9">
    <location>
        <begin position="12"/>
        <end position="32"/>
    </location>
</feature>
<feature type="domain" description="Endonuclease/exonuclease/phosphatase" evidence="10">
    <location>
        <begin position="64"/>
        <end position="295"/>
    </location>
</feature>
<comment type="cofactor">
    <cofactor evidence="2">
        <name>Mg(2+)</name>
        <dbReference type="ChEBI" id="CHEBI:18420"/>
    </cofactor>
</comment>
<reference evidence="11 12" key="1">
    <citation type="submission" date="2008-09" db="EMBL/GenBank/DDBJ databases">
        <authorList>
            <person name="Fulton L."/>
            <person name="Clifton S."/>
            <person name="Fulton B."/>
            <person name="Xu J."/>
            <person name="Minx P."/>
            <person name="Pepin K.H."/>
            <person name="Johnson M."/>
            <person name="Thiruvilangam P."/>
            <person name="Bhonagiri V."/>
            <person name="Nash W.E."/>
            <person name="Mardis E.R."/>
            <person name="Wilson R.K."/>
        </authorList>
    </citation>
    <scope>NUCLEOTIDE SEQUENCE [LARGE SCALE GENOMIC DNA]</scope>
    <source>
        <strain evidence="11 12">DSM 13275</strain>
    </source>
</reference>
<evidence type="ECO:0000313" key="12">
    <source>
        <dbReference type="Proteomes" id="UP000003178"/>
    </source>
</evidence>
<evidence type="ECO:0000256" key="7">
    <source>
        <dbReference type="ARBA" id="ARBA00022842"/>
    </source>
</evidence>
<evidence type="ECO:0000256" key="3">
    <source>
        <dbReference type="ARBA" id="ARBA00022722"/>
    </source>
</evidence>